<evidence type="ECO:0000256" key="3">
    <source>
        <dbReference type="ARBA" id="ARBA00008917"/>
    </source>
</evidence>
<keyword evidence="5 8" id="KW-0256">Endoplasmic reticulum</keyword>
<dbReference type="GeneID" id="5006865"/>
<dbReference type="Proteomes" id="UP000001568">
    <property type="component" value="Chromosome 21"/>
</dbReference>
<dbReference type="PANTHER" id="PTHR11009">
    <property type="entry name" value="DER1-LIKE PROTEIN, DERLIN"/>
    <property type="match status" value="1"/>
</dbReference>
<dbReference type="Gramene" id="ABO99293">
    <property type="protein sequence ID" value="ABO99293"/>
    <property type="gene ID" value="OSTLU_27234"/>
</dbReference>
<dbReference type="AlphaFoldDB" id="A4S6T5"/>
<dbReference type="GO" id="GO:0005789">
    <property type="term" value="C:endoplasmic reticulum membrane"/>
    <property type="evidence" value="ECO:0007669"/>
    <property type="project" value="UniProtKB-SubCell"/>
</dbReference>
<protein>
    <recommendedName>
        <fullName evidence="8">Derlin</fullName>
    </recommendedName>
</protein>
<keyword evidence="4 8" id="KW-0812">Transmembrane</keyword>
<evidence type="ECO:0000256" key="7">
    <source>
        <dbReference type="ARBA" id="ARBA00023136"/>
    </source>
</evidence>
<dbReference type="InterPro" id="IPR007599">
    <property type="entry name" value="DER1"/>
</dbReference>
<dbReference type="OMA" id="FKSQYWR"/>
<dbReference type="Proteomes" id="UP000001568">
    <property type="component" value="Chromosome 13"/>
</dbReference>
<dbReference type="RefSeq" id="XP_001421000.1">
    <property type="nucleotide sequence ID" value="XM_001420963.1"/>
</dbReference>
<evidence type="ECO:0000313" key="10">
    <source>
        <dbReference type="EMBL" id="ABP01254.1"/>
    </source>
</evidence>
<evidence type="ECO:0000313" key="9">
    <source>
        <dbReference type="EMBL" id="ABO99293.1"/>
    </source>
</evidence>
<accession>A4S6T5</accession>
<evidence type="ECO:0000256" key="2">
    <source>
        <dbReference type="ARBA" id="ARBA00004477"/>
    </source>
</evidence>
<gene>
    <name evidence="9" type="ORF">OSTLU_27234</name>
    <name evidence="10" type="ORF">OSTLU_36520</name>
</gene>
<comment type="function">
    <text evidence="8">May be involved in the degradation of misfolded endoplasmic reticulum (ER) luminal proteins.</text>
</comment>
<dbReference type="KEGG" id="olu:OSTLU_27234"/>
<organism evidence="9 11">
    <name type="scientific">Ostreococcus lucimarinus (strain CCE9901)</name>
    <dbReference type="NCBI Taxonomy" id="436017"/>
    <lineage>
        <taxon>Eukaryota</taxon>
        <taxon>Viridiplantae</taxon>
        <taxon>Chlorophyta</taxon>
        <taxon>Mamiellophyceae</taxon>
        <taxon>Mamiellales</taxon>
        <taxon>Bathycoccaceae</taxon>
        <taxon>Ostreococcus</taxon>
    </lineage>
</organism>
<feature type="transmembrane region" description="Helical" evidence="8">
    <location>
        <begin position="53"/>
        <end position="77"/>
    </location>
</feature>
<comment type="subcellular location">
    <subcellularLocation>
        <location evidence="2 8">Endoplasmic reticulum membrane</location>
        <topology evidence="2 8">Multi-pass membrane protein</topology>
    </subcellularLocation>
</comment>
<dbReference type="Pfam" id="PF04511">
    <property type="entry name" value="DER1"/>
    <property type="match status" value="1"/>
</dbReference>
<dbReference type="HOGENOM" id="CLU_051898_5_2_1"/>
<comment type="function">
    <text evidence="1">May be involved in the degradation process of specific misfolded endoplasmic reticulum (ER) luminal proteins.</text>
</comment>
<keyword evidence="6 8" id="KW-1133">Transmembrane helix</keyword>
<dbReference type="eggNOG" id="KOG0858">
    <property type="taxonomic scope" value="Eukaryota"/>
</dbReference>
<keyword evidence="11" id="KW-1185">Reference proteome</keyword>
<proteinExistence type="inferred from homology"/>
<dbReference type="KEGG" id="olu:OSTLU_36520"/>
<comment type="similarity">
    <text evidence="3 8">Belongs to the derlin family.</text>
</comment>
<dbReference type="OrthoDB" id="1716531at2759"/>
<feature type="transmembrane region" description="Helical" evidence="8">
    <location>
        <begin position="20"/>
        <end position="41"/>
    </location>
</feature>
<keyword evidence="7 8" id="KW-0472">Membrane</keyword>
<dbReference type="GO" id="GO:0006950">
    <property type="term" value="P:response to stress"/>
    <property type="evidence" value="ECO:0007669"/>
    <property type="project" value="UniProtKB-ARBA"/>
</dbReference>
<dbReference type="GeneID" id="5005005"/>
<reference evidence="9 11" key="1">
    <citation type="journal article" date="2007" name="Proc. Natl. Acad. Sci. U.S.A.">
        <title>The tiny eukaryote Ostreococcus provides genomic insights into the paradox of plankton speciation.</title>
        <authorList>
            <person name="Palenik B."/>
            <person name="Grimwood J."/>
            <person name="Aerts A."/>
            <person name="Rouze P."/>
            <person name="Salamov A."/>
            <person name="Putnam N."/>
            <person name="Dupont C."/>
            <person name="Jorgensen R."/>
            <person name="Derelle E."/>
            <person name="Rombauts S."/>
            <person name="Zhou K."/>
            <person name="Otillar R."/>
            <person name="Merchant S.S."/>
            <person name="Podell S."/>
            <person name="Gaasterland T."/>
            <person name="Napoli C."/>
            <person name="Gendler K."/>
            <person name="Manuell A."/>
            <person name="Tai V."/>
            <person name="Vallon O."/>
            <person name="Piganeau G."/>
            <person name="Jancek S."/>
            <person name="Heijde M."/>
            <person name="Jabbari K."/>
            <person name="Bowler C."/>
            <person name="Lohr M."/>
            <person name="Robbens S."/>
            <person name="Werner G."/>
            <person name="Dubchak I."/>
            <person name="Pazour G.J."/>
            <person name="Ren Q."/>
            <person name="Paulsen I."/>
            <person name="Delwiche C."/>
            <person name="Schmutz J."/>
            <person name="Rokhsar D."/>
            <person name="Van de Peer Y."/>
            <person name="Moreau H."/>
            <person name="Grigoriev I.V."/>
        </authorList>
    </citation>
    <scope>NUCLEOTIDE SEQUENCE [LARGE SCALE GENOMIC DNA]</scope>
    <source>
        <strain evidence="9 11">CCE9901</strain>
    </source>
</reference>
<dbReference type="SUPFAM" id="SSF144091">
    <property type="entry name" value="Rhomboid-like"/>
    <property type="match status" value="1"/>
</dbReference>
<evidence type="ECO:0000256" key="1">
    <source>
        <dbReference type="ARBA" id="ARBA00003292"/>
    </source>
</evidence>
<dbReference type="EMBL" id="CP000593">
    <property type="protein sequence ID" value="ABO99293.1"/>
    <property type="molecule type" value="Genomic_DNA"/>
</dbReference>
<evidence type="ECO:0000256" key="5">
    <source>
        <dbReference type="ARBA" id="ARBA00022824"/>
    </source>
</evidence>
<feature type="transmembrane region" description="Helical" evidence="8">
    <location>
        <begin position="142"/>
        <end position="164"/>
    </location>
</feature>
<evidence type="ECO:0000313" key="11">
    <source>
        <dbReference type="Proteomes" id="UP000001568"/>
    </source>
</evidence>
<dbReference type="Gramene" id="ABP01254">
    <property type="protein sequence ID" value="ABP01254"/>
    <property type="gene ID" value="OSTLU_36520"/>
</dbReference>
<evidence type="ECO:0000256" key="8">
    <source>
        <dbReference type="RuleBase" id="RU363059"/>
    </source>
</evidence>
<dbReference type="STRING" id="436017.A4S6T5"/>
<name>A4S6T5_OSTLU</name>
<dbReference type="InterPro" id="IPR035952">
    <property type="entry name" value="Rhomboid-like_sf"/>
</dbReference>
<feature type="transmembrane region" description="Helical" evidence="8">
    <location>
        <begin position="97"/>
        <end position="130"/>
    </location>
</feature>
<dbReference type="EMBL" id="CP000601">
    <property type="protein sequence ID" value="ABP01254.1"/>
    <property type="molecule type" value="Genomic_DNA"/>
</dbReference>
<sequence length="247" mass="27911">MANTLEEWYASVPTVTRMYLTLTFAVTVGCALELISPLNVYFNSKLIFQEYELWRLVTNFFFFGSLGVDFVFHMFFLSRYCRMLEEGSFQGRSCDFFYMLLFGGTLLTAFAPFVNVQFLGTSLTFMMVYVWGRRNAATQMSFLGLFNFTAPYLPWVLLIFSTLIGSQPITDALGMIAGHAYYFLKDVYPEMTGREPLKTPAIVCALFGTRQRLVDTDGVQTRAARRARRDAGAAVEGAAGAPRDLNE</sequence>
<evidence type="ECO:0000256" key="6">
    <source>
        <dbReference type="ARBA" id="ARBA00022989"/>
    </source>
</evidence>
<dbReference type="RefSeq" id="XP_001422895.1">
    <property type="nucleotide sequence ID" value="XM_001422858.1"/>
</dbReference>
<evidence type="ECO:0000256" key="4">
    <source>
        <dbReference type="ARBA" id="ARBA00022692"/>
    </source>
</evidence>